<reference evidence="1" key="1">
    <citation type="submission" date="2022-06" db="EMBL/GenBank/DDBJ databases">
        <authorList>
            <person name="Sun Q."/>
        </authorList>
    </citation>
    <scope>NUCLEOTIDE SEQUENCE</scope>
    <source>
        <strain evidence="1">S101</strain>
    </source>
</reference>
<dbReference type="EMBL" id="JAMXLX010000002">
    <property type="protein sequence ID" value="MCO5957048.1"/>
    <property type="molecule type" value="Genomic_DNA"/>
</dbReference>
<dbReference type="AlphaFoldDB" id="A0AAJ1BXX3"/>
<comment type="caution">
    <text evidence="1">The sequence shown here is derived from an EMBL/GenBank/DDBJ whole genome shotgun (WGS) entry which is preliminary data.</text>
</comment>
<sequence length="307" mass="35663">MIDVKAVCDQYMQSRYLREATDEALQQRLEAIGNNLWSTGRDGEVTQPRSLDHRRGMLELYTHVLREQMERSKSGELAFDEAAVRLEASARYIRRRTVHPIAFGPDCYAKFGKKEHILLALTGKLFIQPAAKYNDPSLNAAQLDDELQHHVRSPNERLMMRLIGLDDHGNEVEVKPHWGELFRYMNVPNFYVWCCGLGYDARLFSEFEANAALVVKDKAAFEDRFARAMAEQLPDAVIGHGPIQYYDPYTTRRDQLMPAFSKNIKYLYQNEYRFIWQFQEERELKPFLVDLGPLHDIAEVVELVADE</sequence>
<proteinExistence type="predicted"/>
<dbReference type="Proteomes" id="UP001155380">
    <property type="component" value="Unassembled WGS sequence"/>
</dbReference>
<evidence type="ECO:0000313" key="2">
    <source>
        <dbReference type="Proteomes" id="UP001155380"/>
    </source>
</evidence>
<gene>
    <name evidence="1" type="ORF">NBH21_09730</name>
</gene>
<name>A0AAJ1BXX3_9HYPH</name>
<organism evidence="1 2">
    <name type="scientific">Ciceribacter sichuanensis</name>
    <dbReference type="NCBI Taxonomy" id="2949647"/>
    <lineage>
        <taxon>Bacteria</taxon>
        <taxon>Pseudomonadati</taxon>
        <taxon>Pseudomonadota</taxon>
        <taxon>Alphaproteobacteria</taxon>
        <taxon>Hyphomicrobiales</taxon>
        <taxon>Rhizobiaceae</taxon>
        <taxon>Ciceribacter</taxon>
    </lineage>
</organism>
<evidence type="ECO:0000313" key="1">
    <source>
        <dbReference type="EMBL" id="MCO5957048.1"/>
    </source>
</evidence>
<protein>
    <submittedName>
        <fullName evidence="1">Uncharacterized protein</fullName>
    </submittedName>
</protein>
<accession>A0AAJ1BXX3</accession>